<reference evidence="1" key="1">
    <citation type="submission" date="2022-04" db="EMBL/GenBank/DDBJ databases">
        <title>Halocatena sp. nov., isolated from a salt lake.</title>
        <authorList>
            <person name="Cui H.-L."/>
        </authorList>
    </citation>
    <scope>NUCLEOTIDE SEQUENCE</scope>
    <source>
        <strain evidence="1">AD-1</strain>
        <plasmid evidence="1">unnamed2</plasmid>
    </source>
</reference>
<evidence type="ECO:0000313" key="2">
    <source>
        <dbReference type="Proteomes" id="UP000831768"/>
    </source>
</evidence>
<evidence type="ECO:0000313" key="1">
    <source>
        <dbReference type="EMBL" id="UPM44930.1"/>
    </source>
</evidence>
<organism evidence="1 2">
    <name type="scientific">Halocatena salina</name>
    <dbReference type="NCBI Taxonomy" id="2934340"/>
    <lineage>
        <taxon>Archaea</taxon>
        <taxon>Methanobacteriati</taxon>
        <taxon>Methanobacteriota</taxon>
        <taxon>Stenosarchaea group</taxon>
        <taxon>Halobacteria</taxon>
        <taxon>Halobacteriales</taxon>
        <taxon>Natronomonadaceae</taxon>
        <taxon>Halocatena</taxon>
    </lineage>
</organism>
<dbReference type="EMBL" id="CP096021">
    <property type="protein sequence ID" value="UPM44930.1"/>
    <property type="molecule type" value="Genomic_DNA"/>
</dbReference>
<dbReference type="KEGG" id="haad:MW046_16190"/>
<sequence>MTKKELLRRYTVPPDAINYGGGNVIAARVYDGNSGVGLHDDPLGPIVATE</sequence>
<dbReference type="RefSeq" id="WP_247995584.1">
    <property type="nucleotide sequence ID" value="NZ_CP096021.1"/>
</dbReference>
<dbReference type="GeneID" id="71929619"/>
<geneLocation type="plasmid" evidence="1 2">
    <name>unnamed2</name>
</geneLocation>
<keyword evidence="1" id="KW-0614">Plasmid</keyword>
<accession>A0A8U0A6X1</accession>
<name>A0A8U0A6X1_9EURY</name>
<dbReference type="Proteomes" id="UP000831768">
    <property type="component" value="Plasmid unnamed2"/>
</dbReference>
<dbReference type="AlphaFoldDB" id="A0A8U0A6X1"/>
<gene>
    <name evidence="1" type="ORF">MW046_16190</name>
</gene>
<proteinExistence type="predicted"/>
<keyword evidence="2" id="KW-1185">Reference proteome</keyword>
<protein>
    <submittedName>
        <fullName evidence="1">Uncharacterized protein</fullName>
    </submittedName>
</protein>